<proteinExistence type="predicted"/>
<dbReference type="AlphaFoldDB" id="A0AA37HG35"/>
<reference evidence="1" key="2">
    <citation type="submission" date="2021-08" db="EMBL/GenBank/DDBJ databases">
        <authorList>
            <person name="Tani A."/>
            <person name="Ola A."/>
            <person name="Ogura Y."/>
            <person name="Katsura K."/>
            <person name="Hayashi T."/>
        </authorList>
    </citation>
    <scope>NUCLEOTIDE SEQUENCE</scope>
    <source>
        <strain evidence="1">JCM 32048</strain>
    </source>
</reference>
<reference evidence="1" key="1">
    <citation type="journal article" date="2016" name="Front. Microbiol.">
        <title>Genome Sequence of the Piezophilic, Mesophilic Sulfate-Reducing Bacterium Desulfovibrio indicus J2T.</title>
        <authorList>
            <person name="Cao J."/>
            <person name="Maignien L."/>
            <person name="Shao Z."/>
            <person name="Alain K."/>
            <person name="Jebbar M."/>
        </authorList>
    </citation>
    <scope>NUCLEOTIDE SEQUENCE</scope>
    <source>
        <strain evidence="1">JCM 32048</strain>
    </source>
</reference>
<accession>A0AA37HG35</accession>
<keyword evidence="2" id="KW-1185">Reference proteome</keyword>
<gene>
    <name evidence="1" type="ORF">MPEAHAMD_5316</name>
</gene>
<comment type="caution">
    <text evidence="1">The sequence shown here is derived from an EMBL/GenBank/DDBJ whole genome shotgun (WGS) entry which is preliminary data.</text>
</comment>
<dbReference type="RefSeq" id="WP_099905157.1">
    <property type="nucleotide sequence ID" value="NZ_BPQJ01000035.1"/>
</dbReference>
<name>A0AA37HG35_9HYPH</name>
<dbReference type="Proteomes" id="UP001055286">
    <property type="component" value="Unassembled WGS sequence"/>
</dbReference>
<evidence type="ECO:0000313" key="1">
    <source>
        <dbReference type="EMBL" id="GJD65129.1"/>
    </source>
</evidence>
<dbReference type="EMBL" id="BPQJ01000035">
    <property type="protein sequence ID" value="GJD65129.1"/>
    <property type="molecule type" value="Genomic_DNA"/>
</dbReference>
<protein>
    <submittedName>
        <fullName evidence="1">Uncharacterized protein</fullName>
    </submittedName>
</protein>
<sequence length="69" mass="7367">MSSTPETDRLLALAHNLGIDDETFARVLAEVMAKAEADPDWGRPHEVIAEMRARLLALATGPEGAAEAP</sequence>
<organism evidence="1 2">
    <name type="scientific">Methylobacterium frigidaeris</name>
    <dbReference type="NCBI Taxonomy" id="2038277"/>
    <lineage>
        <taxon>Bacteria</taxon>
        <taxon>Pseudomonadati</taxon>
        <taxon>Pseudomonadota</taxon>
        <taxon>Alphaproteobacteria</taxon>
        <taxon>Hyphomicrobiales</taxon>
        <taxon>Methylobacteriaceae</taxon>
        <taxon>Methylobacterium</taxon>
    </lineage>
</organism>
<evidence type="ECO:0000313" key="2">
    <source>
        <dbReference type="Proteomes" id="UP001055286"/>
    </source>
</evidence>